<name>A0A1Y2L515_9PROT</name>
<keyword evidence="7" id="KW-1185">Reference proteome</keyword>
<dbReference type="Gene3D" id="3.90.1150.10">
    <property type="entry name" value="Aspartate Aminotransferase, domain 1"/>
    <property type="match status" value="1"/>
</dbReference>
<protein>
    <submittedName>
        <fullName evidence="6">Threonine aldolase</fullName>
    </submittedName>
</protein>
<evidence type="ECO:0000313" key="6">
    <source>
        <dbReference type="EMBL" id="OSQ39902.1"/>
    </source>
</evidence>
<accession>A0A1Y2L515</accession>
<reference evidence="6 7" key="1">
    <citation type="submission" date="2014-03" db="EMBL/GenBank/DDBJ databases">
        <title>The draft genome sequence of Thalassospira mesophila JCM 18969.</title>
        <authorList>
            <person name="Lai Q."/>
            <person name="Shao Z."/>
        </authorList>
    </citation>
    <scope>NUCLEOTIDE SEQUENCE [LARGE SCALE GENOMIC DNA]</scope>
    <source>
        <strain evidence="6 7">JCM 18969</strain>
    </source>
</reference>
<gene>
    <name evidence="6" type="ORF">TMES_06390</name>
</gene>
<dbReference type="InterPro" id="IPR001597">
    <property type="entry name" value="ArAA_b-elim_lyase/Thr_aldolase"/>
</dbReference>
<evidence type="ECO:0000256" key="2">
    <source>
        <dbReference type="ARBA" id="ARBA00006966"/>
    </source>
</evidence>
<dbReference type="Pfam" id="PF01212">
    <property type="entry name" value="Beta_elim_lyase"/>
    <property type="match status" value="1"/>
</dbReference>
<dbReference type="InterPro" id="IPR015421">
    <property type="entry name" value="PyrdxlP-dep_Trfase_major"/>
</dbReference>
<evidence type="ECO:0000259" key="5">
    <source>
        <dbReference type="Pfam" id="PF01212"/>
    </source>
</evidence>
<proteinExistence type="inferred from homology"/>
<dbReference type="PANTHER" id="PTHR48097:SF5">
    <property type="entry name" value="LOW SPECIFICITY L-THREONINE ALDOLASE"/>
    <property type="match status" value="1"/>
</dbReference>
<dbReference type="Proteomes" id="UP000193391">
    <property type="component" value="Unassembled WGS sequence"/>
</dbReference>
<comment type="caution">
    <text evidence="6">The sequence shown here is derived from an EMBL/GenBank/DDBJ whole genome shotgun (WGS) entry which is preliminary data.</text>
</comment>
<evidence type="ECO:0000313" key="7">
    <source>
        <dbReference type="Proteomes" id="UP000193391"/>
    </source>
</evidence>
<feature type="domain" description="Aromatic amino acid beta-eliminating lyase/threonine aldolase" evidence="5">
    <location>
        <begin position="3"/>
        <end position="294"/>
    </location>
</feature>
<dbReference type="InterPro" id="IPR015422">
    <property type="entry name" value="PyrdxlP-dep_Trfase_small"/>
</dbReference>
<comment type="similarity">
    <text evidence="2">Belongs to the threonine aldolase family.</text>
</comment>
<comment type="subunit">
    <text evidence="3">Homotetramer.</text>
</comment>
<dbReference type="GO" id="GO:0006520">
    <property type="term" value="P:amino acid metabolic process"/>
    <property type="evidence" value="ECO:0007669"/>
    <property type="project" value="InterPro"/>
</dbReference>
<dbReference type="EMBL" id="JFKA01000002">
    <property type="protein sequence ID" value="OSQ39902.1"/>
    <property type="molecule type" value="Genomic_DNA"/>
</dbReference>
<organism evidence="6 7">
    <name type="scientific">Thalassospira mesophila</name>
    <dbReference type="NCBI Taxonomy" id="1293891"/>
    <lineage>
        <taxon>Bacteria</taxon>
        <taxon>Pseudomonadati</taxon>
        <taxon>Pseudomonadota</taxon>
        <taxon>Alphaproteobacteria</taxon>
        <taxon>Rhodospirillales</taxon>
        <taxon>Thalassospiraceae</taxon>
        <taxon>Thalassospira</taxon>
    </lineage>
</organism>
<dbReference type="Gene3D" id="3.40.640.10">
    <property type="entry name" value="Type I PLP-dependent aspartate aminotransferase-like (Major domain)"/>
    <property type="match status" value="1"/>
</dbReference>
<evidence type="ECO:0000256" key="4">
    <source>
        <dbReference type="ARBA" id="ARBA00022898"/>
    </source>
</evidence>
<dbReference type="PANTHER" id="PTHR48097">
    <property type="entry name" value="L-THREONINE ALDOLASE-RELATED"/>
    <property type="match status" value="1"/>
</dbReference>
<dbReference type="InterPro" id="IPR015424">
    <property type="entry name" value="PyrdxlP-dep_Trfase"/>
</dbReference>
<dbReference type="AlphaFoldDB" id="A0A1Y2L515"/>
<sequence>MNFSSDNVSPICPEILAAIASQSDSSALPYGQDDETAKLDTAFSQLFETDCVVVPVATGTAANLIGLSNLVSPYGGVVCHHEAHINQTESTGVAFFGGGAKLLTMDGPSAKIEADRLDEFLSAQSNRGIHAVDPECVAITQATEFGAVYTVDEIHAIGRVCKTHDMRLFMDGARFANAVASLGCHPADITWKAGVDVLTFGATKNGALAVDAIVLFDKTLRKKTEKARKRGGHLFSKHRYLAVQLLAYLENDLWLKNARHANMAARLLGQSLTSLGARMVHIPQGNELFVRMDDDLAALLRAAGIIFRPWPAVGPGAYRFVTAWNSPLEAITTLPGDLNLA</sequence>
<comment type="cofactor">
    <cofactor evidence="1">
        <name>pyridoxal 5'-phosphate</name>
        <dbReference type="ChEBI" id="CHEBI:597326"/>
    </cofactor>
</comment>
<dbReference type="GO" id="GO:0016829">
    <property type="term" value="F:lyase activity"/>
    <property type="evidence" value="ECO:0007669"/>
    <property type="project" value="InterPro"/>
</dbReference>
<evidence type="ECO:0000256" key="3">
    <source>
        <dbReference type="ARBA" id="ARBA00011881"/>
    </source>
</evidence>
<keyword evidence="4" id="KW-0663">Pyridoxal phosphate</keyword>
<dbReference type="SUPFAM" id="SSF53383">
    <property type="entry name" value="PLP-dependent transferases"/>
    <property type="match status" value="1"/>
</dbReference>
<evidence type="ECO:0000256" key="1">
    <source>
        <dbReference type="ARBA" id="ARBA00001933"/>
    </source>
</evidence>
<dbReference type="OrthoDB" id="9774495at2"/>
<dbReference type="STRING" id="1293891.TMES_06390"/>